<dbReference type="OrthoDB" id="626167at2759"/>
<reference evidence="4" key="1">
    <citation type="journal article" date="2017" name="bioRxiv">
        <title>Comparative analysis of the genomes of Stylophora pistillata and Acropora digitifera provides evidence for extensive differences between species of corals.</title>
        <authorList>
            <person name="Voolstra C.R."/>
            <person name="Li Y."/>
            <person name="Liew Y.J."/>
            <person name="Baumgarten S."/>
            <person name="Zoccola D."/>
            <person name="Flot J.-F."/>
            <person name="Tambutte S."/>
            <person name="Allemand D."/>
            <person name="Aranda M."/>
        </authorList>
    </citation>
    <scope>NUCLEOTIDE SEQUENCE [LARGE SCALE GENOMIC DNA]</scope>
</reference>
<dbReference type="PANTHER" id="PTHR10098">
    <property type="entry name" value="RAPSYN-RELATED"/>
    <property type="match status" value="1"/>
</dbReference>
<proteinExistence type="predicted"/>
<evidence type="ECO:0000313" key="4">
    <source>
        <dbReference type="Proteomes" id="UP000225706"/>
    </source>
</evidence>
<keyword evidence="4" id="KW-1185">Reference proteome</keyword>
<feature type="repeat" description="TPR" evidence="1">
    <location>
        <begin position="165"/>
        <end position="198"/>
    </location>
</feature>
<dbReference type="Gene3D" id="1.25.40.10">
    <property type="entry name" value="Tetratricopeptide repeat domain"/>
    <property type="match status" value="2"/>
</dbReference>
<dbReference type="STRING" id="50429.A0A2B4R4B2"/>
<dbReference type="Pfam" id="PF13181">
    <property type="entry name" value="TPR_8"/>
    <property type="match status" value="1"/>
</dbReference>
<dbReference type="EMBL" id="LSMT01002087">
    <property type="protein sequence ID" value="PFX11633.1"/>
    <property type="molecule type" value="Genomic_DNA"/>
</dbReference>
<feature type="domain" description="CHAT" evidence="2">
    <location>
        <begin position="583"/>
        <end position="855"/>
    </location>
</feature>
<dbReference type="PROSITE" id="PS50005">
    <property type="entry name" value="TPR"/>
    <property type="match status" value="3"/>
</dbReference>
<feature type="repeat" description="TPR" evidence="1">
    <location>
        <begin position="245"/>
        <end position="278"/>
    </location>
</feature>
<evidence type="ECO:0000313" key="3">
    <source>
        <dbReference type="EMBL" id="PFX11633.1"/>
    </source>
</evidence>
<organism evidence="3 4">
    <name type="scientific">Stylophora pistillata</name>
    <name type="common">Smooth cauliflower coral</name>
    <dbReference type="NCBI Taxonomy" id="50429"/>
    <lineage>
        <taxon>Eukaryota</taxon>
        <taxon>Metazoa</taxon>
        <taxon>Cnidaria</taxon>
        <taxon>Anthozoa</taxon>
        <taxon>Hexacorallia</taxon>
        <taxon>Scleractinia</taxon>
        <taxon>Astrocoeniina</taxon>
        <taxon>Pocilloporidae</taxon>
        <taxon>Stylophora</taxon>
    </lineage>
</organism>
<dbReference type="Pfam" id="PF12770">
    <property type="entry name" value="CHAT"/>
    <property type="match status" value="1"/>
</dbReference>
<sequence>MSNAVGILKAVCIGLDVAIFLLKTNRGLKATEFCDECVILLQNFDSGTHLEISEDIINVYCAISGYTNAARYNATKLLNKLHRAAILTIQLGDKCHEQNRFEEAKQVFESAVTILKTTDHGREEAVAQGRLGVLHSTLYEKQKAIGHHKKALDIAIEIGDKQGEGASYGNLGSVYYTLGDYKTAKEYHDKGLAIAIETGDKEKEVTSNRNLGILFRSLGEYSKAKDYYMKAFAIAEEIGDRKKECANYLSLGFLYHQLSKNKVAKEYFDKALSMSIETGDRTVEVGATLGLATVFASVHDNEWAKEHFEKALVINREYGNRAIEAEIYLSFGNLKFKLAEYDEGEDYLQKARSISIEIGDKMTELQSLFCIAILKTSQSKIEEAKQYLLQCIKKYEQIRSFLKGNEELQISLLEEYGLFPFKMLTKLLCNTGEFRDALYVEELRRARSLTESMAHKFSLEIHISADPKTRFEIENIVKKERNCAFLYISYYKRQVYLWILKANGDIFFRATDEVKVNTLDAEQVCDVEGIFKKSTVGFGVLPSANCEDRPLDDNKMTSVHEGSRVTLRDETKNTDSRIRRLCYKLIFAPVADLLTEPEIVIVPDRFSYRVPFAALRDEPTGKYLSENYRIRIIPSLTNLRVIQECPADYHSQTGALVAGDPTVGRVHYIGRLIDITPLFWANKEARIVGEVLDVAPLLGKRATKQAILRAMPSVSLIHISAHGNPERGEIALSPQSTTNSIPQETDYLLTMSDISRVQVRAKLVVLSCCHSGRGLIKGEGVLGLARAFLASGARSVLVASWALEDEAMAELMKNFYKHLVRGESANESLHQAMKWLRSNGFNRPFQWAPFVLMGDNVTFDFTKIGLNRKRATLKAAIELVVLSIKRNSQREMRKNSARESKAIIKQE</sequence>
<dbReference type="InterPro" id="IPR024983">
    <property type="entry name" value="CHAT_dom"/>
</dbReference>
<feature type="repeat" description="TPR" evidence="1">
    <location>
        <begin position="205"/>
        <end position="238"/>
    </location>
</feature>
<dbReference type="Proteomes" id="UP000225706">
    <property type="component" value="Unassembled WGS sequence"/>
</dbReference>
<keyword evidence="1" id="KW-0802">TPR repeat</keyword>
<dbReference type="InterPro" id="IPR011990">
    <property type="entry name" value="TPR-like_helical_dom_sf"/>
</dbReference>
<comment type="caution">
    <text evidence="3">The sequence shown here is derived from an EMBL/GenBank/DDBJ whole genome shotgun (WGS) entry which is preliminary data.</text>
</comment>
<accession>A0A2B4R4B2</accession>
<dbReference type="PANTHER" id="PTHR10098:SF108">
    <property type="entry name" value="TETRATRICOPEPTIDE REPEAT PROTEIN 28"/>
    <property type="match status" value="1"/>
</dbReference>
<evidence type="ECO:0000256" key="1">
    <source>
        <dbReference type="PROSITE-ProRule" id="PRU00339"/>
    </source>
</evidence>
<dbReference type="SMART" id="SM00028">
    <property type="entry name" value="TPR"/>
    <property type="match status" value="8"/>
</dbReference>
<dbReference type="AlphaFoldDB" id="A0A2B4R4B2"/>
<name>A0A2B4R4B2_STYPI</name>
<protein>
    <submittedName>
        <fullName evidence="3">Tetratricopeptide repeat protein 28</fullName>
    </submittedName>
</protein>
<gene>
    <name evidence="3" type="primary">TTC28</name>
    <name evidence="3" type="ORF">AWC38_SpisGene24555</name>
</gene>
<dbReference type="SUPFAM" id="SSF48452">
    <property type="entry name" value="TPR-like"/>
    <property type="match status" value="2"/>
</dbReference>
<evidence type="ECO:0000259" key="2">
    <source>
        <dbReference type="Pfam" id="PF12770"/>
    </source>
</evidence>
<dbReference type="Pfam" id="PF13424">
    <property type="entry name" value="TPR_12"/>
    <property type="match status" value="1"/>
</dbReference>
<dbReference type="InterPro" id="IPR019734">
    <property type="entry name" value="TPR_rpt"/>
</dbReference>